<evidence type="ECO:0000256" key="1">
    <source>
        <dbReference type="ARBA" id="ARBA00022729"/>
    </source>
</evidence>
<dbReference type="Pfam" id="PF13517">
    <property type="entry name" value="FG-GAP_3"/>
    <property type="match status" value="3"/>
</dbReference>
<feature type="chain" id="PRO_5036985509" evidence="2">
    <location>
        <begin position="21"/>
        <end position="611"/>
    </location>
</feature>
<feature type="signal peptide" evidence="2">
    <location>
        <begin position="1"/>
        <end position="20"/>
    </location>
</feature>
<evidence type="ECO:0000313" key="3">
    <source>
        <dbReference type="EMBL" id="MBU2690805.1"/>
    </source>
</evidence>
<evidence type="ECO:0000256" key="2">
    <source>
        <dbReference type="SAM" id="SignalP"/>
    </source>
</evidence>
<organism evidence="3 4">
    <name type="scientific">Eiseniibacteriota bacterium</name>
    <dbReference type="NCBI Taxonomy" id="2212470"/>
    <lineage>
        <taxon>Bacteria</taxon>
        <taxon>Candidatus Eiseniibacteriota</taxon>
    </lineage>
</organism>
<dbReference type="EMBL" id="JAHJDP010000037">
    <property type="protein sequence ID" value="MBU2690805.1"/>
    <property type="molecule type" value="Genomic_DNA"/>
</dbReference>
<dbReference type="PANTHER" id="PTHR44103">
    <property type="entry name" value="PROPROTEIN CONVERTASE P"/>
    <property type="match status" value="1"/>
</dbReference>
<dbReference type="AlphaFoldDB" id="A0A948W672"/>
<name>A0A948W672_UNCEI</name>
<evidence type="ECO:0000313" key="4">
    <source>
        <dbReference type="Proteomes" id="UP000777784"/>
    </source>
</evidence>
<dbReference type="Gene3D" id="2.130.10.130">
    <property type="entry name" value="Integrin alpha, N-terminal"/>
    <property type="match status" value="1"/>
</dbReference>
<gene>
    <name evidence="3" type="ORF">KJ970_07730</name>
</gene>
<dbReference type="SUPFAM" id="SSF69318">
    <property type="entry name" value="Integrin alpha N-terminal domain"/>
    <property type="match status" value="1"/>
</dbReference>
<sequence>MRAVVCIAAFLSLFSAGVTANDAVQTDWCAGGVEPGPVHSWGAGFAASSDISWRSIPGQLALSSVLLSTPQMTPVRPPLTCVYGIYSFDFDHDGDMDIFGTTDTAAKVILWINQGTHPVTWVEQIIDDDFEGGTAVHPADFDMDGDIDLVGTAQTPGNKLAWWRNDGGDPIVWTKFIIDYSLWVPCNVFVADLDGDEDPDVISTSWTSQFIGWWRNDGGDPIVWTRLMIGPGFSGAHSAFGGDVDNDGDIDVVGTAANHNEVSLFFNEGGDPIVWSEQLISNTMTGCRYATFGDIDNDGLLDIVAAAWDGQLHWWKNGGDDPITWTLNGIDVECYGGHYTYIADIDGDGFLDVVAVGALVNAIYWYQNSGTESVTWTKHILTETYPSALTAFPADVDGDGSLEIIGSAHTSGEINWWKVTEFKPAGELQSSVLDLYSDPLAADIDWTIKEPAGTDLSFQVRSSDDPGDLGDWSAAISSPGDLTEMMDRYFQYKVLLQTTDPALSPVLEDFSIHWDLPADVRGENSSRSDSIQWHVPNPLRARSPIDVTILKDQSLRLDIIDARGRLQKTMADRSFRAGRHQIQLPKLASGVYFCLIDNGIERWSRRLVVVE</sequence>
<protein>
    <submittedName>
        <fullName evidence="3">T9SS type A sorting domain-containing protein</fullName>
    </submittedName>
</protein>
<accession>A0A948W672</accession>
<reference evidence="3" key="1">
    <citation type="submission" date="2021-05" db="EMBL/GenBank/DDBJ databases">
        <title>Energy efficiency and biological interactions define the core microbiome of deep oligotrophic groundwater.</title>
        <authorList>
            <person name="Mehrshad M."/>
            <person name="Lopez-Fernandez M."/>
            <person name="Bell E."/>
            <person name="Bernier-Latmani R."/>
            <person name="Bertilsson S."/>
            <person name="Dopson M."/>
        </authorList>
    </citation>
    <scope>NUCLEOTIDE SEQUENCE</scope>
    <source>
        <strain evidence="3">Modern_marine.mb.64</strain>
    </source>
</reference>
<dbReference type="InterPro" id="IPR028994">
    <property type="entry name" value="Integrin_alpha_N"/>
</dbReference>
<dbReference type="InterPro" id="IPR013517">
    <property type="entry name" value="FG-GAP"/>
</dbReference>
<comment type="caution">
    <text evidence="3">The sequence shown here is derived from an EMBL/GenBank/DDBJ whole genome shotgun (WGS) entry which is preliminary data.</text>
</comment>
<dbReference type="PANTHER" id="PTHR44103:SF1">
    <property type="entry name" value="PROPROTEIN CONVERTASE P"/>
    <property type="match status" value="1"/>
</dbReference>
<keyword evidence="1 2" id="KW-0732">Signal</keyword>
<proteinExistence type="predicted"/>
<dbReference type="Proteomes" id="UP000777784">
    <property type="component" value="Unassembled WGS sequence"/>
</dbReference>